<gene>
    <name evidence="2" type="ORF">FIBSPDRAFT_890802</name>
</gene>
<evidence type="ECO:0000256" key="1">
    <source>
        <dbReference type="SAM" id="MobiDB-lite"/>
    </source>
</evidence>
<feature type="region of interest" description="Disordered" evidence="1">
    <location>
        <begin position="1"/>
        <end position="29"/>
    </location>
</feature>
<evidence type="ECO:0000313" key="2">
    <source>
        <dbReference type="EMBL" id="KZP22006.1"/>
    </source>
</evidence>
<keyword evidence="3" id="KW-1185">Reference proteome</keyword>
<feature type="compositionally biased region" description="Polar residues" evidence="1">
    <location>
        <begin position="7"/>
        <end position="23"/>
    </location>
</feature>
<reference evidence="2 3" key="1">
    <citation type="journal article" date="2016" name="Mol. Biol. Evol.">
        <title>Comparative Genomics of Early-Diverging Mushroom-Forming Fungi Provides Insights into the Origins of Lignocellulose Decay Capabilities.</title>
        <authorList>
            <person name="Nagy L.G."/>
            <person name="Riley R."/>
            <person name="Tritt A."/>
            <person name="Adam C."/>
            <person name="Daum C."/>
            <person name="Floudas D."/>
            <person name="Sun H."/>
            <person name="Yadav J.S."/>
            <person name="Pangilinan J."/>
            <person name="Larsson K.H."/>
            <person name="Matsuura K."/>
            <person name="Barry K."/>
            <person name="Labutti K."/>
            <person name="Kuo R."/>
            <person name="Ohm R.A."/>
            <person name="Bhattacharya S.S."/>
            <person name="Shirouzu T."/>
            <person name="Yoshinaga Y."/>
            <person name="Martin F.M."/>
            <person name="Grigoriev I.V."/>
            <person name="Hibbett D.S."/>
        </authorList>
    </citation>
    <scope>NUCLEOTIDE SEQUENCE [LARGE SCALE GENOMIC DNA]</scope>
    <source>
        <strain evidence="2 3">CBS 109695</strain>
    </source>
</reference>
<name>A0A166KKT5_9AGAM</name>
<dbReference type="AlphaFoldDB" id="A0A166KKT5"/>
<sequence length="172" mass="19130">MLEPTRLTPQAVTTHPTSRSHPTATPRHPLLVTRPSYALCEHPDPLDRAPDRSLVPDGTALNRLPNDMLESQTVPKPRPRTRPLVHTPDTVSLTRSLVYHRPRSLTRHARPLTPPAAPPPLPTPPLSYSTFGPCCCPAVPYATSRVKGVRVKASRGDEGVWEDYWVPGVYYR</sequence>
<feature type="region of interest" description="Disordered" evidence="1">
    <location>
        <begin position="47"/>
        <end position="86"/>
    </location>
</feature>
<evidence type="ECO:0000313" key="3">
    <source>
        <dbReference type="Proteomes" id="UP000076532"/>
    </source>
</evidence>
<accession>A0A166KKT5</accession>
<dbReference type="EMBL" id="KV417543">
    <property type="protein sequence ID" value="KZP22006.1"/>
    <property type="molecule type" value="Genomic_DNA"/>
</dbReference>
<dbReference type="Proteomes" id="UP000076532">
    <property type="component" value="Unassembled WGS sequence"/>
</dbReference>
<protein>
    <submittedName>
        <fullName evidence="2">Uncharacterized protein</fullName>
    </submittedName>
</protein>
<proteinExistence type="predicted"/>
<organism evidence="2 3">
    <name type="scientific">Athelia psychrophila</name>
    <dbReference type="NCBI Taxonomy" id="1759441"/>
    <lineage>
        <taxon>Eukaryota</taxon>
        <taxon>Fungi</taxon>
        <taxon>Dikarya</taxon>
        <taxon>Basidiomycota</taxon>
        <taxon>Agaricomycotina</taxon>
        <taxon>Agaricomycetes</taxon>
        <taxon>Agaricomycetidae</taxon>
        <taxon>Atheliales</taxon>
        <taxon>Atheliaceae</taxon>
        <taxon>Athelia</taxon>
    </lineage>
</organism>